<sequence length="40" mass="4917">MPRIPLPALRLSDNLIHPHRHYHHTEYSNKWICHQECLMK</sequence>
<reference evidence="1" key="1">
    <citation type="submission" date="2014-09" db="EMBL/GenBank/DDBJ databases">
        <authorList>
            <person name="Magalhaes I.L.F."/>
            <person name="Oliveira U."/>
            <person name="Santos F.R."/>
            <person name="Vidigal T.H.D.A."/>
            <person name="Brescovit A.D."/>
            <person name="Santos A.J."/>
        </authorList>
    </citation>
    <scope>NUCLEOTIDE SEQUENCE</scope>
    <source>
        <tissue evidence="1">Shoot tissue taken approximately 20 cm above the soil surface</tissue>
    </source>
</reference>
<proteinExistence type="predicted"/>
<dbReference type="AlphaFoldDB" id="A0A0A9EF56"/>
<protein>
    <submittedName>
        <fullName evidence="1">Uncharacterized protein</fullName>
    </submittedName>
</protein>
<dbReference type="EMBL" id="GBRH01200287">
    <property type="protein sequence ID" value="JAD97608.1"/>
    <property type="molecule type" value="Transcribed_RNA"/>
</dbReference>
<evidence type="ECO:0000313" key="1">
    <source>
        <dbReference type="EMBL" id="JAD97608.1"/>
    </source>
</evidence>
<name>A0A0A9EF56_ARUDO</name>
<reference evidence="1" key="2">
    <citation type="journal article" date="2015" name="Data Brief">
        <title>Shoot transcriptome of the giant reed, Arundo donax.</title>
        <authorList>
            <person name="Barrero R.A."/>
            <person name="Guerrero F.D."/>
            <person name="Moolhuijzen P."/>
            <person name="Goolsby J.A."/>
            <person name="Tidwell J."/>
            <person name="Bellgard S.E."/>
            <person name="Bellgard M.I."/>
        </authorList>
    </citation>
    <scope>NUCLEOTIDE SEQUENCE</scope>
    <source>
        <tissue evidence="1">Shoot tissue taken approximately 20 cm above the soil surface</tissue>
    </source>
</reference>
<organism evidence="1">
    <name type="scientific">Arundo donax</name>
    <name type="common">Giant reed</name>
    <name type="synonym">Donax arundinaceus</name>
    <dbReference type="NCBI Taxonomy" id="35708"/>
    <lineage>
        <taxon>Eukaryota</taxon>
        <taxon>Viridiplantae</taxon>
        <taxon>Streptophyta</taxon>
        <taxon>Embryophyta</taxon>
        <taxon>Tracheophyta</taxon>
        <taxon>Spermatophyta</taxon>
        <taxon>Magnoliopsida</taxon>
        <taxon>Liliopsida</taxon>
        <taxon>Poales</taxon>
        <taxon>Poaceae</taxon>
        <taxon>PACMAD clade</taxon>
        <taxon>Arundinoideae</taxon>
        <taxon>Arundineae</taxon>
        <taxon>Arundo</taxon>
    </lineage>
</organism>
<accession>A0A0A9EF56</accession>